<dbReference type="EMBL" id="KK914200">
    <property type="protein sequence ID" value="KDP47064.1"/>
    <property type="molecule type" value="Genomic_DNA"/>
</dbReference>
<dbReference type="GO" id="GO:0016787">
    <property type="term" value="F:hydrolase activity"/>
    <property type="evidence" value="ECO:0007669"/>
    <property type="project" value="UniProtKB-KW"/>
</dbReference>
<comment type="catalytic activity">
    <reaction evidence="6">
        <text>ATP + H2O = ADP + phosphate + H(+)</text>
        <dbReference type="Rhea" id="RHEA:13065"/>
        <dbReference type="ChEBI" id="CHEBI:15377"/>
        <dbReference type="ChEBI" id="CHEBI:15378"/>
        <dbReference type="ChEBI" id="CHEBI:30616"/>
        <dbReference type="ChEBI" id="CHEBI:43474"/>
        <dbReference type="ChEBI" id="CHEBI:456216"/>
        <dbReference type="EC" id="3.6.4.13"/>
    </reaction>
</comment>
<dbReference type="SUPFAM" id="SSF52540">
    <property type="entry name" value="P-loop containing nucleoside triphosphate hydrolases"/>
    <property type="match status" value="1"/>
</dbReference>
<name>A0A067LR30_JATCU</name>
<dbReference type="InterPro" id="IPR027417">
    <property type="entry name" value="P-loop_NTPase"/>
</dbReference>
<proteinExistence type="predicted"/>
<dbReference type="PANTHER" id="PTHR18934">
    <property type="entry name" value="ATP-DEPENDENT RNA HELICASE"/>
    <property type="match status" value="1"/>
</dbReference>
<evidence type="ECO:0000256" key="6">
    <source>
        <dbReference type="ARBA" id="ARBA00047984"/>
    </source>
</evidence>
<evidence type="ECO:0000256" key="3">
    <source>
        <dbReference type="ARBA" id="ARBA00022801"/>
    </source>
</evidence>
<organism evidence="7 8">
    <name type="scientific">Jatropha curcas</name>
    <name type="common">Barbados nut</name>
    <dbReference type="NCBI Taxonomy" id="180498"/>
    <lineage>
        <taxon>Eukaryota</taxon>
        <taxon>Viridiplantae</taxon>
        <taxon>Streptophyta</taxon>
        <taxon>Embryophyta</taxon>
        <taxon>Tracheophyta</taxon>
        <taxon>Spermatophyta</taxon>
        <taxon>Magnoliopsida</taxon>
        <taxon>eudicotyledons</taxon>
        <taxon>Gunneridae</taxon>
        <taxon>Pentapetalae</taxon>
        <taxon>rosids</taxon>
        <taxon>fabids</taxon>
        <taxon>Malpighiales</taxon>
        <taxon>Euphorbiaceae</taxon>
        <taxon>Crotonoideae</taxon>
        <taxon>Jatropheae</taxon>
        <taxon>Jatropha</taxon>
    </lineage>
</organism>
<keyword evidence="8" id="KW-1185">Reference proteome</keyword>
<evidence type="ECO:0000256" key="1">
    <source>
        <dbReference type="ARBA" id="ARBA00012552"/>
    </source>
</evidence>
<evidence type="ECO:0000256" key="5">
    <source>
        <dbReference type="ARBA" id="ARBA00022840"/>
    </source>
</evidence>
<gene>
    <name evidence="7" type="ORF">JCGZ_10791</name>
</gene>
<dbReference type="Proteomes" id="UP000027138">
    <property type="component" value="Unassembled WGS sequence"/>
</dbReference>
<evidence type="ECO:0000313" key="7">
    <source>
        <dbReference type="EMBL" id="KDP47064.1"/>
    </source>
</evidence>
<dbReference type="PANTHER" id="PTHR18934:SF91">
    <property type="entry name" value="PRE-MRNA-SPLICING FACTOR ATP-DEPENDENT RNA HELICASE PRP16"/>
    <property type="match status" value="1"/>
</dbReference>
<dbReference type="Gene3D" id="1.10.10.2130">
    <property type="entry name" value="DEAH helicase family, winged-helix domain"/>
    <property type="match status" value="1"/>
</dbReference>
<keyword evidence="2" id="KW-0547">Nucleotide-binding</keyword>
<keyword evidence="5" id="KW-0067">ATP-binding</keyword>
<sequence>MAIISCKGSALLGQIHEKQSMNKSRQFFWELAGSKLGNILGVEKTAEQEAVTDFTKSKTLAQQRQYLAIYSVREDLLQVRENRVVVVGETSSEKTTQFTQVFLMHYIFSFLFILQKIFSINMGVAKRVSEEMETELGDKVGYAIRFEEYMTDGMLLRETLKGSDLDEYRSLSTYVLFRIFKKPVAQRRDFKLIVTSATLNAQKFSNFFRRVCKMKVYNHRMGMDALQVFPVSRTAADQCAGRASRTDLATCYMLYTESAYLNEMVPSPVPEIQRTNLGNVVLLLKSLKIDNLPDFDFMDPPPQDNILNSMYQLWVLSALNNVGRLTGVAIPPSTC</sequence>
<reference evidence="7 8" key="1">
    <citation type="journal article" date="2014" name="PLoS ONE">
        <title>Global Analysis of Gene Expression Profiles in Physic Nut (Jatropha curcas L.) Seedlings Exposed to Salt Stress.</title>
        <authorList>
            <person name="Zhang L."/>
            <person name="Zhang C."/>
            <person name="Wu P."/>
            <person name="Chen Y."/>
            <person name="Li M."/>
            <person name="Jiang H."/>
            <person name="Wu G."/>
        </authorList>
    </citation>
    <scope>NUCLEOTIDE SEQUENCE [LARGE SCALE GENOMIC DNA]</scope>
    <source>
        <strain evidence="8">cv. GZQX0401</strain>
        <tissue evidence="7">Young leaves</tissue>
    </source>
</reference>
<keyword evidence="3" id="KW-0378">Hydrolase</keyword>
<keyword evidence="4" id="KW-0347">Helicase</keyword>
<protein>
    <recommendedName>
        <fullName evidence="1">RNA helicase</fullName>
        <ecNumber evidence="1">3.6.4.13</ecNumber>
    </recommendedName>
</protein>
<dbReference type="GO" id="GO:0003723">
    <property type="term" value="F:RNA binding"/>
    <property type="evidence" value="ECO:0007669"/>
    <property type="project" value="TreeGrafter"/>
</dbReference>
<dbReference type="Gene3D" id="3.40.50.300">
    <property type="entry name" value="P-loop containing nucleotide triphosphate hydrolases"/>
    <property type="match status" value="2"/>
</dbReference>
<dbReference type="GO" id="GO:0003724">
    <property type="term" value="F:RNA helicase activity"/>
    <property type="evidence" value="ECO:0007669"/>
    <property type="project" value="UniProtKB-EC"/>
</dbReference>
<evidence type="ECO:0000313" key="8">
    <source>
        <dbReference type="Proteomes" id="UP000027138"/>
    </source>
</evidence>
<accession>A0A067LR30</accession>
<dbReference type="STRING" id="180498.A0A067LR30"/>
<dbReference type="EC" id="3.6.4.13" evidence="1"/>
<dbReference type="FunFam" id="1.10.10.2130:FF:000001">
    <property type="entry name" value="Pre-mRNA-splicing factor ATP-dependent RNA helicase"/>
    <property type="match status" value="1"/>
</dbReference>
<evidence type="ECO:0000256" key="2">
    <source>
        <dbReference type="ARBA" id="ARBA00022741"/>
    </source>
</evidence>
<dbReference type="OrthoDB" id="10253254at2759"/>
<dbReference type="InterPro" id="IPR042035">
    <property type="entry name" value="DEAH_win-hel_dom"/>
</dbReference>
<dbReference type="AlphaFoldDB" id="A0A067LR30"/>
<evidence type="ECO:0000256" key="4">
    <source>
        <dbReference type="ARBA" id="ARBA00022806"/>
    </source>
</evidence>
<dbReference type="GO" id="GO:0005524">
    <property type="term" value="F:ATP binding"/>
    <property type="evidence" value="ECO:0007669"/>
    <property type="project" value="UniProtKB-KW"/>
</dbReference>